<sequence length="231" mass="23972">MTPEQQLRERMRETAAAVGPTGDPLAAIEHRATSIQRRRATATMCALLLAVTSATLIHSNRTGSQGSSSDRPMATSDVRTAQPYATSDGAADGAADDAGTPWVGGLPDRTANQYLASGPTTIAWATVAASPTAKPTDVGVLTPGDSIWLVFRCAAQSAQRITFVLSTRNGVAPAVQRDVACRDSTALATVKVPTGWPATASDVIVDTGADEGSVAIGHYTMDTCVRRSCLT</sequence>
<dbReference type="Proteomes" id="UP000318380">
    <property type="component" value="Unassembled WGS sequence"/>
</dbReference>
<evidence type="ECO:0000313" key="3">
    <source>
        <dbReference type="Proteomes" id="UP000318380"/>
    </source>
</evidence>
<keyword evidence="3" id="KW-1185">Reference proteome</keyword>
<evidence type="ECO:0000256" key="1">
    <source>
        <dbReference type="SAM" id="MobiDB-lite"/>
    </source>
</evidence>
<evidence type="ECO:0000313" key="2">
    <source>
        <dbReference type="EMBL" id="TWD80735.1"/>
    </source>
</evidence>
<feature type="compositionally biased region" description="Low complexity" evidence="1">
    <location>
        <begin position="88"/>
        <end position="99"/>
    </location>
</feature>
<feature type="region of interest" description="Disordered" evidence="1">
    <location>
        <begin position="84"/>
        <end position="103"/>
    </location>
</feature>
<accession>A0A561BPE2</accession>
<proteinExistence type="predicted"/>
<dbReference type="EMBL" id="VIVK01000001">
    <property type="protein sequence ID" value="TWD80735.1"/>
    <property type="molecule type" value="Genomic_DNA"/>
</dbReference>
<dbReference type="AlphaFoldDB" id="A0A561BPE2"/>
<feature type="compositionally biased region" description="Basic and acidic residues" evidence="1">
    <location>
        <begin position="1"/>
        <end position="13"/>
    </location>
</feature>
<name>A0A561BPE2_9ACTN</name>
<organism evidence="2 3">
    <name type="scientific">Kribbella amoyensis</name>
    <dbReference type="NCBI Taxonomy" id="996641"/>
    <lineage>
        <taxon>Bacteria</taxon>
        <taxon>Bacillati</taxon>
        <taxon>Actinomycetota</taxon>
        <taxon>Actinomycetes</taxon>
        <taxon>Propionibacteriales</taxon>
        <taxon>Kribbellaceae</taxon>
        <taxon>Kribbella</taxon>
    </lineage>
</organism>
<dbReference type="OrthoDB" id="9871383at2"/>
<reference evidence="2 3" key="1">
    <citation type="submission" date="2019-06" db="EMBL/GenBank/DDBJ databases">
        <title>Sequencing the genomes of 1000 actinobacteria strains.</title>
        <authorList>
            <person name="Klenk H.-P."/>
        </authorList>
    </citation>
    <scope>NUCLEOTIDE SEQUENCE [LARGE SCALE GENOMIC DNA]</scope>
    <source>
        <strain evidence="2 3">DSM 24683</strain>
    </source>
</reference>
<comment type="caution">
    <text evidence="2">The sequence shown here is derived from an EMBL/GenBank/DDBJ whole genome shotgun (WGS) entry which is preliminary data.</text>
</comment>
<protein>
    <submittedName>
        <fullName evidence="2">Uncharacterized protein</fullName>
    </submittedName>
</protein>
<gene>
    <name evidence="2" type="ORF">FB561_1823</name>
</gene>
<feature type="region of interest" description="Disordered" evidence="1">
    <location>
        <begin position="1"/>
        <end position="21"/>
    </location>
</feature>
<dbReference type="RefSeq" id="WP_145804953.1">
    <property type="nucleotide sequence ID" value="NZ_VIVK01000001.1"/>
</dbReference>